<comment type="caution">
    <text evidence="11">The sequence shown here is derived from an EMBL/GenBank/DDBJ whole genome shotgun (WGS) entry which is preliminary data.</text>
</comment>
<dbReference type="CDD" id="cd20653">
    <property type="entry name" value="CYP81"/>
    <property type="match status" value="1"/>
</dbReference>
<comment type="subcellular location">
    <subcellularLocation>
        <location evidence="1">Membrane</location>
    </subcellularLocation>
</comment>
<keyword evidence="8" id="KW-0472">Membrane</keyword>
<comment type="similarity">
    <text evidence="2 10">Belongs to the cytochrome P450 family.</text>
</comment>
<dbReference type="Proteomes" id="UP001459277">
    <property type="component" value="Unassembled WGS sequence"/>
</dbReference>
<feature type="binding site" description="axial binding residue" evidence="9">
    <location>
        <position position="474"/>
    </location>
    <ligand>
        <name>heme</name>
        <dbReference type="ChEBI" id="CHEBI:30413"/>
    </ligand>
    <ligandPart>
        <name>Fe</name>
        <dbReference type="ChEBI" id="CHEBI:18248"/>
    </ligandPart>
</feature>
<dbReference type="AlphaFoldDB" id="A0AAW2E795"/>
<evidence type="ECO:0000256" key="1">
    <source>
        <dbReference type="ARBA" id="ARBA00004370"/>
    </source>
</evidence>
<dbReference type="EMBL" id="JAZDWU010000001">
    <property type="protein sequence ID" value="KAL0017483.1"/>
    <property type="molecule type" value="Genomic_DNA"/>
</dbReference>
<keyword evidence="5 10" id="KW-0560">Oxidoreductase</keyword>
<evidence type="ECO:0000256" key="5">
    <source>
        <dbReference type="ARBA" id="ARBA00023002"/>
    </source>
</evidence>
<comment type="cofactor">
    <cofactor evidence="9">
        <name>heme</name>
        <dbReference type="ChEBI" id="CHEBI:30413"/>
    </cofactor>
</comment>
<dbReference type="PRINTS" id="PR00463">
    <property type="entry name" value="EP450I"/>
</dbReference>
<evidence type="ECO:0000256" key="2">
    <source>
        <dbReference type="ARBA" id="ARBA00010617"/>
    </source>
</evidence>
<evidence type="ECO:0000256" key="4">
    <source>
        <dbReference type="ARBA" id="ARBA00022723"/>
    </source>
</evidence>
<evidence type="ECO:0000313" key="12">
    <source>
        <dbReference type="Proteomes" id="UP001459277"/>
    </source>
</evidence>
<accession>A0AAW2E795</accession>
<gene>
    <name evidence="11" type="ORF">SO802_004552</name>
</gene>
<dbReference type="GO" id="GO:0016020">
    <property type="term" value="C:membrane"/>
    <property type="evidence" value="ECO:0007669"/>
    <property type="project" value="UniProtKB-SubCell"/>
</dbReference>
<dbReference type="Gene3D" id="1.10.630.10">
    <property type="entry name" value="Cytochrome P450"/>
    <property type="match status" value="1"/>
</dbReference>
<dbReference type="InterPro" id="IPR017972">
    <property type="entry name" value="Cyt_P450_CS"/>
</dbReference>
<dbReference type="GO" id="GO:0005506">
    <property type="term" value="F:iron ion binding"/>
    <property type="evidence" value="ECO:0007669"/>
    <property type="project" value="InterPro"/>
</dbReference>
<evidence type="ECO:0000256" key="8">
    <source>
        <dbReference type="ARBA" id="ARBA00023136"/>
    </source>
</evidence>
<keyword evidence="4 9" id="KW-0479">Metal-binding</keyword>
<dbReference type="InterPro" id="IPR036396">
    <property type="entry name" value="Cyt_P450_sf"/>
</dbReference>
<dbReference type="PANTHER" id="PTHR47947:SF20">
    <property type="entry name" value="CYTOCHROME P450 FAMILY PROTEIN"/>
    <property type="match status" value="1"/>
</dbReference>
<name>A0AAW2E795_9ROSI</name>
<dbReference type="InterPro" id="IPR050651">
    <property type="entry name" value="Plant_Cytochrome_P450_Monoox"/>
</dbReference>
<dbReference type="GO" id="GO:0004497">
    <property type="term" value="F:monooxygenase activity"/>
    <property type="evidence" value="ECO:0007669"/>
    <property type="project" value="UniProtKB-KW"/>
</dbReference>
<evidence type="ECO:0000256" key="7">
    <source>
        <dbReference type="ARBA" id="ARBA00023033"/>
    </source>
</evidence>
<keyword evidence="6 9" id="KW-0408">Iron</keyword>
<dbReference type="SUPFAM" id="SSF48264">
    <property type="entry name" value="Cytochrome P450"/>
    <property type="match status" value="1"/>
</dbReference>
<dbReference type="PANTHER" id="PTHR47947">
    <property type="entry name" value="CYTOCHROME P450 82C3-RELATED"/>
    <property type="match status" value="1"/>
</dbReference>
<evidence type="ECO:0000313" key="11">
    <source>
        <dbReference type="EMBL" id="KAL0017483.1"/>
    </source>
</evidence>
<keyword evidence="7 10" id="KW-0503">Monooxygenase</keyword>
<evidence type="ECO:0000256" key="10">
    <source>
        <dbReference type="RuleBase" id="RU000461"/>
    </source>
</evidence>
<proteinExistence type="inferred from homology"/>
<evidence type="ECO:0000256" key="3">
    <source>
        <dbReference type="ARBA" id="ARBA00022617"/>
    </source>
</evidence>
<sequence>MRNSIISNFSVFRKNRVIVIVLVPVLMEGAPWFNFALLFVFLLVVSKFFFKRHANPRNLPPSPPALPIIGHLHLLKEPLHRTLHELYEKYGHVLFLRCGTRKVLVISSPSAVEECFTKKDIIFANRPRMLAGKHLNYNYKTIGFSSYGDHWRNLRRLTTQELFSTSRLAMFTGVRQDEVRLLVKQLFQDSSREKPTKVELRPKLLELTFNIMMRTIAGKRYYGKEVVDQEAKQFQIIMREVTELLGSSNLNDFLPVLQWVDFQGLEKRMVILKKKMDRFFQNLVDEHKRMRGSASSESLNEVTKMTLIDVMLSLQEIEPEFYTDEVIKSVILAMLIAGTETSSTTMEWALSLLLKHPETMHKAWAEINTNVGQARFLDELDLTKLNYLQNVIDETLRLFPPAPLLIPHESSEECTVSGFHVEQGTMLLVNLWTIHRDPKLWVEPERFRPERFEGVEAEGYHYQLLPFGVGRRACPGAALGRRVVGLALGALIQCFEWDKIGGSEINMLEEAGIVIPRAEPLEALCKPRQTMINLLYDL</sequence>
<dbReference type="Pfam" id="PF00067">
    <property type="entry name" value="p450"/>
    <property type="match status" value="1"/>
</dbReference>
<protein>
    <recommendedName>
        <fullName evidence="13">Cytochrome P450</fullName>
    </recommendedName>
</protein>
<dbReference type="InterPro" id="IPR001128">
    <property type="entry name" value="Cyt_P450"/>
</dbReference>
<dbReference type="PROSITE" id="PS00086">
    <property type="entry name" value="CYTOCHROME_P450"/>
    <property type="match status" value="1"/>
</dbReference>
<evidence type="ECO:0008006" key="13">
    <source>
        <dbReference type="Google" id="ProtNLM"/>
    </source>
</evidence>
<dbReference type="GO" id="GO:0016705">
    <property type="term" value="F:oxidoreductase activity, acting on paired donors, with incorporation or reduction of molecular oxygen"/>
    <property type="evidence" value="ECO:0007669"/>
    <property type="project" value="InterPro"/>
</dbReference>
<evidence type="ECO:0000256" key="9">
    <source>
        <dbReference type="PIRSR" id="PIRSR602401-1"/>
    </source>
</evidence>
<keyword evidence="12" id="KW-1185">Reference proteome</keyword>
<dbReference type="GO" id="GO:0020037">
    <property type="term" value="F:heme binding"/>
    <property type="evidence" value="ECO:0007669"/>
    <property type="project" value="InterPro"/>
</dbReference>
<keyword evidence="3 9" id="KW-0349">Heme</keyword>
<dbReference type="InterPro" id="IPR002401">
    <property type="entry name" value="Cyt_P450_E_grp-I"/>
</dbReference>
<evidence type="ECO:0000256" key="6">
    <source>
        <dbReference type="ARBA" id="ARBA00023004"/>
    </source>
</evidence>
<organism evidence="11 12">
    <name type="scientific">Lithocarpus litseifolius</name>
    <dbReference type="NCBI Taxonomy" id="425828"/>
    <lineage>
        <taxon>Eukaryota</taxon>
        <taxon>Viridiplantae</taxon>
        <taxon>Streptophyta</taxon>
        <taxon>Embryophyta</taxon>
        <taxon>Tracheophyta</taxon>
        <taxon>Spermatophyta</taxon>
        <taxon>Magnoliopsida</taxon>
        <taxon>eudicotyledons</taxon>
        <taxon>Gunneridae</taxon>
        <taxon>Pentapetalae</taxon>
        <taxon>rosids</taxon>
        <taxon>fabids</taxon>
        <taxon>Fagales</taxon>
        <taxon>Fagaceae</taxon>
        <taxon>Lithocarpus</taxon>
    </lineage>
</organism>
<reference evidence="11 12" key="1">
    <citation type="submission" date="2024-01" db="EMBL/GenBank/DDBJ databases">
        <title>A telomere-to-telomere, gap-free genome of sweet tea (Lithocarpus litseifolius).</title>
        <authorList>
            <person name="Zhou J."/>
        </authorList>
    </citation>
    <scope>NUCLEOTIDE SEQUENCE [LARGE SCALE GENOMIC DNA]</scope>
    <source>
        <strain evidence="11">Zhou-2022a</strain>
        <tissue evidence="11">Leaf</tissue>
    </source>
</reference>
<dbReference type="FunFam" id="1.10.630.10:FF:000023">
    <property type="entry name" value="Cytochrome P450 family protein"/>
    <property type="match status" value="1"/>
</dbReference>
<dbReference type="PRINTS" id="PR00385">
    <property type="entry name" value="P450"/>
</dbReference>